<accession>L1IN94</accession>
<dbReference type="PaxDb" id="55529-EKX37738"/>
<evidence type="ECO:0000313" key="1">
    <source>
        <dbReference type="EMBL" id="EKX37738.1"/>
    </source>
</evidence>
<reference evidence="2" key="3">
    <citation type="submission" date="2016-03" db="UniProtKB">
        <authorList>
            <consortium name="EnsemblProtists"/>
        </authorList>
    </citation>
    <scope>IDENTIFICATION</scope>
</reference>
<proteinExistence type="predicted"/>
<dbReference type="AlphaFoldDB" id="L1IN94"/>
<dbReference type="GeneID" id="17294474"/>
<dbReference type="EMBL" id="JH993055">
    <property type="protein sequence ID" value="EKX37738.1"/>
    <property type="molecule type" value="Genomic_DNA"/>
</dbReference>
<dbReference type="EnsemblProtists" id="EKX37738">
    <property type="protein sequence ID" value="EKX37738"/>
    <property type="gene ID" value="GUITHDRAFT_154870"/>
</dbReference>
<reference evidence="3" key="2">
    <citation type="submission" date="2012-11" db="EMBL/GenBank/DDBJ databases">
        <authorList>
            <person name="Kuo A."/>
            <person name="Curtis B.A."/>
            <person name="Tanifuji G."/>
            <person name="Burki F."/>
            <person name="Gruber A."/>
            <person name="Irimia M."/>
            <person name="Maruyama S."/>
            <person name="Arias M.C."/>
            <person name="Ball S.G."/>
            <person name="Gile G.H."/>
            <person name="Hirakawa Y."/>
            <person name="Hopkins J.F."/>
            <person name="Rensing S.A."/>
            <person name="Schmutz J."/>
            <person name="Symeonidi A."/>
            <person name="Elias M."/>
            <person name="Eveleigh R.J."/>
            <person name="Herman E.K."/>
            <person name="Klute M.J."/>
            <person name="Nakayama T."/>
            <person name="Obornik M."/>
            <person name="Reyes-Prieto A."/>
            <person name="Armbrust E.V."/>
            <person name="Aves S.J."/>
            <person name="Beiko R.G."/>
            <person name="Coutinho P."/>
            <person name="Dacks J.B."/>
            <person name="Durnford D.G."/>
            <person name="Fast N.M."/>
            <person name="Green B.R."/>
            <person name="Grisdale C."/>
            <person name="Hempe F."/>
            <person name="Henrissat B."/>
            <person name="Hoppner M.P."/>
            <person name="Ishida K.-I."/>
            <person name="Kim E."/>
            <person name="Koreny L."/>
            <person name="Kroth P.G."/>
            <person name="Liu Y."/>
            <person name="Malik S.-B."/>
            <person name="Maier U.G."/>
            <person name="McRose D."/>
            <person name="Mock T."/>
            <person name="Neilson J.A."/>
            <person name="Onodera N.T."/>
            <person name="Poole A.M."/>
            <person name="Pritham E.J."/>
            <person name="Richards T.A."/>
            <person name="Rocap G."/>
            <person name="Roy S.W."/>
            <person name="Sarai C."/>
            <person name="Schaack S."/>
            <person name="Shirato S."/>
            <person name="Slamovits C.H."/>
            <person name="Spencer D.F."/>
            <person name="Suzuki S."/>
            <person name="Worden A.Z."/>
            <person name="Zauner S."/>
            <person name="Barry K."/>
            <person name="Bell C."/>
            <person name="Bharti A.K."/>
            <person name="Crow J.A."/>
            <person name="Grimwood J."/>
            <person name="Kramer R."/>
            <person name="Lindquist E."/>
            <person name="Lucas S."/>
            <person name="Salamov A."/>
            <person name="McFadden G.I."/>
            <person name="Lane C.E."/>
            <person name="Keeling P.J."/>
            <person name="Gray M.W."/>
            <person name="Grigoriev I.V."/>
            <person name="Archibald J.M."/>
        </authorList>
    </citation>
    <scope>NUCLEOTIDE SEQUENCE</scope>
    <source>
        <strain evidence="3">CCMP2712</strain>
    </source>
</reference>
<dbReference type="HOGENOM" id="CLU_2676313_0_0_1"/>
<reference evidence="1 3" key="1">
    <citation type="journal article" date="2012" name="Nature">
        <title>Algal genomes reveal evolutionary mosaicism and the fate of nucleomorphs.</title>
        <authorList>
            <consortium name="DOE Joint Genome Institute"/>
            <person name="Curtis B.A."/>
            <person name="Tanifuji G."/>
            <person name="Burki F."/>
            <person name="Gruber A."/>
            <person name="Irimia M."/>
            <person name="Maruyama S."/>
            <person name="Arias M.C."/>
            <person name="Ball S.G."/>
            <person name="Gile G.H."/>
            <person name="Hirakawa Y."/>
            <person name="Hopkins J.F."/>
            <person name="Kuo A."/>
            <person name="Rensing S.A."/>
            <person name="Schmutz J."/>
            <person name="Symeonidi A."/>
            <person name="Elias M."/>
            <person name="Eveleigh R.J."/>
            <person name="Herman E.K."/>
            <person name="Klute M.J."/>
            <person name="Nakayama T."/>
            <person name="Obornik M."/>
            <person name="Reyes-Prieto A."/>
            <person name="Armbrust E.V."/>
            <person name="Aves S.J."/>
            <person name="Beiko R.G."/>
            <person name="Coutinho P."/>
            <person name="Dacks J.B."/>
            <person name="Durnford D.G."/>
            <person name="Fast N.M."/>
            <person name="Green B.R."/>
            <person name="Grisdale C.J."/>
            <person name="Hempel F."/>
            <person name="Henrissat B."/>
            <person name="Hoppner M.P."/>
            <person name="Ishida K."/>
            <person name="Kim E."/>
            <person name="Koreny L."/>
            <person name="Kroth P.G."/>
            <person name="Liu Y."/>
            <person name="Malik S.B."/>
            <person name="Maier U.G."/>
            <person name="McRose D."/>
            <person name="Mock T."/>
            <person name="Neilson J.A."/>
            <person name="Onodera N.T."/>
            <person name="Poole A.M."/>
            <person name="Pritham E.J."/>
            <person name="Richards T.A."/>
            <person name="Rocap G."/>
            <person name="Roy S.W."/>
            <person name="Sarai C."/>
            <person name="Schaack S."/>
            <person name="Shirato S."/>
            <person name="Slamovits C.H."/>
            <person name="Spencer D.F."/>
            <person name="Suzuki S."/>
            <person name="Worden A.Z."/>
            <person name="Zauner S."/>
            <person name="Barry K."/>
            <person name="Bell C."/>
            <person name="Bharti A.K."/>
            <person name="Crow J.A."/>
            <person name="Grimwood J."/>
            <person name="Kramer R."/>
            <person name="Lindquist E."/>
            <person name="Lucas S."/>
            <person name="Salamov A."/>
            <person name="McFadden G.I."/>
            <person name="Lane C.E."/>
            <person name="Keeling P.J."/>
            <person name="Gray M.W."/>
            <person name="Grigoriev I.V."/>
            <person name="Archibald J.M."/>
        </authorList>
    </citation>
    <scope>NUCLEOTIDE SEQUENCE</scope>
    <source>
        <strain evidence="1 3">CCMP2712</strain>
    </source>
</reference>
<protein>
    <submittedName>
        <fullName evidence="1 2">Uncharacterized protein</fullName>
    </submittedName>
</protein>
<dbReference type="RefSeq" id="XP_005824718.1">
    <property type="nucleotide sequence ID" value="XM_005824661.1"/>
</dbReference>
<keyword evidence="3" id="KW-1185">Reference proteome</keyword>
<dbReference type="Proteomes" id="UP000011087">
    <property type="component" value="Unassembled WGS sequence"/>
</dbReference>
<dbReference type="KEGG" id="gtt:GUITHDRAFT_154870"/>
<organism evidence="1">
    <name type="scientific">Guillardia theta (strain CCMP2712)</name>
    <name type="common">Cryptophyte</name>
    <dbReference type="NCBI Taxonomy" id="905079"/>
    <lineage>
        <taxon>Eukaryota</taxon>
        <taxon>Cryptophyceae</taxon>
        <taxon>Pyrenomonadales</taxon>
        <taxon>Geminigeraceae</taxon>
        <taxon>Guillardia</taxon>
    </lineage>
</organism>
<gene>
    <name evidence="1" type="ORF">GUITHDRAFT_154870</name>
</gene>
<name>L1IN94_GUITC</name>
<evidence type="ECO:0000313" key="3">
    <source>
        <dbReference type="Proteomes" id="UP000011087"/>
    </source>
</evidence>
<sequence>MLHLHRHRNLIGTLGTRTSQSSHVIVASFADKLALCMQLDERRVIVCRSRRVQEAAGDRRLAHLLGAELHREIAR</sequence>
<evidence type="ECO:0000313" key="2">
    <source>
        <dbReference type="EnsemblProtists" id="EKX37738"/>
    </source>
</evidence>